<proteinExistence type="predicted"/>
<evidence type="ECO:0000256" key="1">
    <source>
        <dbReference type="SAM" id="Phobius"/>
    </source>
</evidence>
<dbReference type="AlphaFoldDB" id="A0A552U8L2"/>
<protein>
    <submittedName>
        <fullName evidence="2">Uncharacterized protein</fullName>
    </submittedName>
</protein>
<feature type="transmembrane region" description="Helical" evidence="1">
    <location>
        <begin position="64"/>
        <end position="87"/>
    </location>
</feature>
<accession>A0A552U8L2</accession>
<dbReference type="EMBL" id="VJWA01000002">
    <property type="protein sequence ID" value="TRW14560.1"/>
    <property type="molecule type" value="Genomic_DNA"/>
</dbReference>
<organism evidence="2 3">
    <name type="scientific">Glacieibacterium frigidum</name>
    <dbReference type="NCBI Taxonomy" id="2593303"/>
    <lineage>
        <taxon>Bacteria</taxon>
        <taxon>Pseudomonadati</taxon>
        <taxon>Pseudomonadota</taxon>
        <taxon>Alphaproteobacteria</taxon>
        <taxon>Sphingomonadales</taxon>
        <taxon>Sphingosinicellaceae</taxon>
        <taxon>Glacieibacterium</taxon>
    </lineage>
</organism>
<keyword evidence="1" id="KW-1133">Transmembrane helix</keyword>
<evidence type="ECO:0000313" key="2">
    <source>
        <dbReference type="EMBL" id="TRW14560.1"/>
    </source>
</evidence>
<keyword evidence="1" id="KW-0472">Membrane</keyword>
<reference evidence="2 3" key="1">
    <citation type="submission" date="2019-07" db="EMBL/GenBank/DDBJ databases">
        <title>Novel species isolated from glacier.</title>
        <authorList>
            <person name="Liu Q."/>
            <person name="Xin Y.-H."/>
        </authorList>
    </citation>
    <scope>NUCLEOTIDE SEQUENCE [LARGE SCALE GENOMIC DNA]</scope>
    <source>
        <strain evidence="2 3">LB1R16</strain>
    </source>
</reference>
<dbReference type="OrthoDB" id="8454463at2"/>
<sequence>MEIDYAAAADPPARTPAWFWAAAGLGALWNAFGTVQFAEAVTATEASLIAMGMTPAQAATMTSYPLWMTMGFAGGTLGGLAGSLLLLARRRLAVPVFAASLAGYVVLYIGDITEGVFAALGTEQVVILTSVVLIAALLLWLARLSTRRGILG</sequence>
<dbReference type="RefSeq" id="WP_144237765.1">
    <property type="nucleotide sequence ID" value="NZ_VJWA01000002.1"/>
</dbReference>
<keyword evidence="3" id="KW-1185">Reference proteome</keyword>
<keyword evidence="1" id="KW-0812">Transmembrane</keyword>
<evidence type="ECO:0000313" key="3">
    <source>
        <dbReference type="Proteomes" id="UP000317894"/>
    </source>
</evidence>
<name>A0A552U8L2_9SPHN</name>
<feature type="transmembrane region" description="Helical" evidence="1">
    <location>
        <begin position="116"/>
        <end position="142"/>
    </location>
</feature>
<feature type="transmembrane region" description="Helical" evidence="1">
    <location>
        <begin position="92"/>
        <end position="110"/>
    </location>
</feature>
<dbReference type="Proteomes" id="UP000317894">
    <property type="component" value="Unassembled WGS sequence"/>
</dbReference>
<gene>
    <name evidence="2" type="ORF">FMM06_12745</name>
</gene>
<comment type="caution">
    <text evidence="2">The sequence shown here is derived from an EMBL/GenBank/DDBJ whole genome shotgun (WGS) entry which is preliminary data.</text>
</comment>